<keyword evidence="3" id="KW-1185">Reference proteome</keyword>
<evidence type="ECO:0000313" key="2">
    <source>
        <dbReference type="EMBL" id="MFH8550573.1"/>
    </source>
</evidence>
<dbReference type="Pfam" id="PF01370">
    <property type="entry name" value="Epimerase"/>
    <property type="match status" value="1"/>
</dbReference>
<dbReference type="EMBL" id="JBIRGQ010000008">
    <property type="protein sequence ID" value="MFH8550573.1"/>
    <property type="molecule type" value="Genomic_DNA"/>
</dbReference>
<dbReference type="Proteomes" id="UP001610818">
    <property type="component" value="Unassembled WGS sequence"/>
</dbReference>
<protein>
    <submittedName>
        <fullName evidence="2">NAD-dependent epimerase/dehydratase family protein</fullName>
    </submittedName>
</protein>
<organism evidence="2 3">
    <name type="scientific">Streptomyces longisporoflavus</name>
    <dbReference type="NCBI Taxonomy" id="28044"/>
    <lineage>
        <taxon>Bacteria</taxon>
        <taxon>Bacillati</taxon>
        <taxon>Actinomycetota</taxon>
        <taxon>Actinomycetes</taxon>
        <taxon>Kitasatosporales</taxon>
        <taxon>Streptomycetaceae</taxon>
        <taxon>Streptomyces</taxon>
    </lineage>
</organism>
<evidence type="ECO:0000259" key="1">
    <source>
        <dbReference type="Pfam" id="PF01370"/>
    </source>
</evidence>
<name>A0ABW7QZX3_9ACTN</name>
<gene>
    <name evidence="2" type="ORF">ACH4F9_36840</name>
</gene>
<dbReference type="Gene3D" id="3.40.50.720">
    <property type="entry name" value="NAD(P)-binding Rossmann-like Domain"/>
    <property type="match status" value="1"/>
</dbReference>
<feature type="domain" description="NAD-dependent epimerase/dehydratase" evidence="1">
    <location>
        <begin position="3"/>
        <end position="227"/>
    </location>
</feature>
<accession>A0ABW7QZX3</accession>
<dbReference type="PANTHER" id="PTHR48079:SF6">
    <property type="entry name" value="NAD(P)-BINDING DOMAIN-CONTAINING PROTEIN-RELATED"/>
    <property type="match status" value="1"/>
</dbReference>
<dbReference type="InterPro" id="IPR036291">
    <property type="entry name" value="NAD(P)-bd_dom_sf"/>
</dbReference>
<proteinExistence type="predicted"/>
<dbReference type="PANTHER" id="PTHR48079">
    <property type="entry name" value="PROTEIN YEEZ"/>
    <property type="match status" value="1"/>
</dbReference>
<evidence type="ECO:0000313" key="3">
    <source>
        <dbReference type="Proteomes" id="UP001610818"/>
    </source>
</evidence>
<dbReference type="InterPro" id="IPR051783">
    <property type="entry name" value="NAD(P)-dependent_oxidoreduct"/>
</dbReference>
<reference evidence="2 3" key="1">
    <citation type="submission" date="2024-10" db="EMBL/GenBank/DDBJ databases">
        <title>The Natural Products Discovery Center: Release of the First 8490 Sequenced Strains for Exploring Actinobacteria Biosynthetic Diversity.</title>
        <authorList>
            <person name="Kalkreuter E."/>
            <person name="Kautsar S.A."/>
            <person name="Yang D."/>
            <person name="Bader C.D."/>
            <person name="Teijaro C.N."/>
            <person name="Fluegel L."/>
            <person name="Davis C.M."/>
            <person name="Simpson J.R."/>
            <person name="Lauterbach L."/>
            <person name="Steele A.D."/>
            <person name="Gui C."/>
            <person name="Meng S."/>
            <person name="Li G."/>
            <person name="Viehrig K."/>
            <person name="Ye F."/>
            <person name="Su P."/>
            <person name="Kiefer A.F."/>
            <person name="Nichols A."/>
            <person name="Cepeda A.J."/>
            <person name="Yan W."/>
            <person name="Fan B."/>
            <person name="Jiang Y."/>
            <person name="Adhikari A."/>
            <person name="Zheng C.-J."/>
            <person name="Schuster L."/>
            <person name="Cowan T.M."/>
            <person name="Smanski M.J."/>
            <person name="Chevrette M.G."/>
            <person name="De Carvalho L.P.S."/>
            <person name="Shen B."/>
        </authorList>
    </citation>
    <scope>NUCLEOTIDE SEQUENCE [LARGE SCALE GENOMIC DNA]</scope>
    <source>
        <strain evidence="2 3">NPDC017990</strain>
    </source>
</reference>
<sequence length="329" mass="34783">MRVFLTGGSGFVGQHLIRQLQAEGHTVVALARSAASAQKVTAAGAQPVRGDLADLVGASAPAWLKQLHDVDAVVHAAARMEFWGEDAGFRADNHDPTVALHAAAAKTGVSRFVLISAAGVSIGSQRAAVVDENTDNGTPAIAYCRIKLATENALRGVKTPGMTLVILRPPFIWGPGLTTIAEAVEAVGKGQWLWLDDGRHIMDFVHVGNLADAVVLALAHGRHGAPYYITDGSPMPVRDFFTDLLATQGADVSASRSIPRAVVAPIAALVDGSARLLRRRTPPPITNWLVANMGRDRSYDISAARTDLGYRPRISVDAGMHEMAAATRS</sequence>
<dbReference type="SUPFAM" id="SSF51735">
    <property type="entry name" value="NAD(P)-binding Rossmann-fold domains"/>
    <property type="match status" value="1"/>
</dbReference>
<dbReference type="InterPro" id="IPR001509">
    <property type="entry name" value="Epimerase_deHydtase"/>
</dbReference>
<comment type="caution">
    <text evidence="2">The sequence shown here is derived from an EMBL/GenBank/DDBJ whole genome shotgun (WGS) entry which is preliminary data.</text>
</comment>
<dbReference type="RefSeq" id="WP_397717099.1">
    <property type="nucleotide sequence ID" value="NZ_JBIRGN010000008.1"/>
</dbReference>